<sequence>MLDIQDFITERGGNPEKIRESQRRRHAPVEVVDEVIAMFEDHRKTNYAAMQMNTKIKEVQKKIGERKKAKENADEFLQEKVALEKEKKTLLEQVAEKDAALQAKVKTVGNYVHDSVPISDNEDNNEVKHTWKPEGVTVEKRDCLSHHEVLHRIGGFDQDRGVKIGGHRTYFLTSWGVWLNQALIQYSLRFLAEQGYTPLQTPQMMNKEVMARTAQLSQFDEELYKVVVDDDPKNDKYLIATSEQPISALHAEEWLIGKDLPIKYAGHSTCYRKEAGNHGKEAWGIYRVHQFEKVEQFLLTDPEKSWESFEDMIGISQKFYESLGLPYQVVAIVSGALNNAASKKLDLEAWFPFQGEYKELVSCSNCLDYQSRDLEIRFGTKTQTDTRKKYVHCLNSTLCATSRTICCILENYQTEDGFKVPEVLRRYLPGEPEFIPYVKELPKDSTSTKLASRPKAEKK</sequence>
<dbReference type="Proteomes" id="UP001163324">
    <property type="component" value="Chromosome 9"/>
</dbReference>
<protein>
    <submittedName>
        <fullName evidence="1">Uncharacterized protein</fullName>
    </submittedName>
</protein>
<proteinExistence type="predicted"/>
<evidence type="ECO:0000313" key="1">
    <source>
        <dbReference type="EMBL" id="KAI9896249.1"/>
    </source>
</evidence>
<name>A0ACC0URW0_9HYPO</name>
<organism evidence="1 2">
    <name type="scientific">Trichothecium roseum</name>
    <dbReference type="NCBI Taxonomy" id="47278"/>
    <lineage>
        <taxon>Eukaryota</taxon>
        <taxon>Fungi</taxon>
        <taxon>Dikarya</taxon>
        <taxon>Ascomycota</taxon>
        <taxon>Pezizomycotina</taxon>
        <taxon>Sordariomycetes</taxon>
        <taxon>Hypocreomycetidae</taxon>
        <taxon>Hypocreales</taxon>
        <taxon>Hypocreales incertae sedis</taxon>
        <taxon>Trichothecium</taxon>
    </lineage>
</organism>
<keyword evidence="2" id="KW-1185">Reference proteome</keyword>
<comment type="caution">
    <text evidence="1">The sequence shown here is derived from an EMBL/GenBank/DDBJ whole genome shotgun (WGS) entry which is preliminary data.</text>
</comment>
<evidence type="ECO:0000313" key="2">
    <source>
        <dbReference type="Proteomes" id="UP001163324"/>
    </source>
</evidence>
<reference evidence="1" key="1">
    <citation type="submission" date="2022-10" db="EMBL/GenBank/DDBJ databases">
        <title>Complete Genome of Trichothecium roseum strain YXFP-22015, a Plant Pathogen Isolated from Citrus.</title>
        <authorList>
            <person name="Wang Y."/>
            <person name="Zhu L."/>
        </authorList>
    </citation>
    <scope>NUCLEOTIDE SEQUENCE</scope>
    <source>
        <strain evidence="1">YXFP-22015</strain>
    </source>
</reference>
<dbReference type="EMBL" id="CM047948">
    <property type="protein sequence ID" value="KAI9896249.1"/>
    <property type="molecule type" value="Genomic_DNA"/>
</dbReference>
<accession>A0ACC0URW0</accession>
<gene>
    <name evidence="1" type="ORF">N3K66_008421</name>
</gene>